<evidence type="ECO:0000256" key="3">
    <source>
        <dbReference type="ARBA" id="ARBA00022692"/>
    </source>
</evidence>
<feature type="transmembrane region" description="Helical" evidence="8">
    <location>
        <begin position="113"/>
        <end position="135"/>
    </location>
</feature>
<dbReference type="SMART" id="SM00679">
    <property type="entry name" value="CTNS"/>
    <property type="match status" value="2"/>
</dbReference>
<feature type="transmembrane region" description="Helical" evidence="8">
    <location>
        <begin position="185"/>
        <end position="207"/>
    </location>
</feature>
<evidence type="ECO:0000313" key="9">
    <source>
        <dbReference type="EMBL" id="EIE22930.1"/>
    </source>
</evidence>
<evidence type="ECO:0000256" key="4">
    <source>
        <dbReference type="ARBA" id="ARBA00022737"/>
    </source>
</evidence>
<feature type="transmembrane region" description="Helical" evidence="8">
    <location>
        <begin position="74"/>
        <end position="92"/>
    </location>
</feature>
<dbReference type="PANTHER" id="PTHR13131:SF5">
    <property type="entry name" value="CYSTINOSIN"/>
    <property type="match status" value="1"/>
</dbReference>
<keyword evidence="3 8" id="KW-0812">Transmembrane</keyword>
<evidence type="ECO:0000256" key="8">
    <source>
        <dbReference type="SAM" id="Phobius"/>
    </source>
</evidence>
<dbReference type="eggNOG" id="KOG3145">
    <property type="taxonomic scope" value="Eukaryota"/>
</dbReference>
<dbReference type="Proteomes" id="UP000007264">
    <property type="component" value="Unassembled WGS sequence"/>
</dbReference>
<keyword evidence="2" id="KW-0813">Transport</keyword>
<feature type="region of interest" description="Disordered" evidence="7">
    <location>
        <begin position="1"/>
        <end position="26"/>
    </location>
</feature>
<dbReference type="KEGG" id="csl:COCSUDRAFT_83702"/>
<evidence type="ECO:0000313" key="10">
    <source>
        <dbReference type="Proteomes" id="UP000007264"/>
    </source>
</evidence>
<gene>
    <name evidence="9" type="ORF">COCSUDRAFT_83702</name>
</gene>
<sequence length="352" mass="38951">MRPPTSDSGAAEQQQHLLDKEPSPRHQDRTARFRAILEEGHAAAGITITIALTLGLLLGFTLPTDKEIPAGYSRLSSVFGWTYFACWWVGWYPQLIQNFLGKTVVGISFDFSIYNFIGFVCYSTFNCALFFSPAIRKEYRSWHGGYDSDVRANDVAFSLHCNLMTVLGLTQIIMYERGGQKVSRVCWIACSVVGLLCAAYLAATIFGVPHFSALGFLYLLGYVKLAATIVKYLPQMWLNHKRRSTDGWNISNALTDMSGGFFSLAQQFLDAYALQDITIVTGDIVKFALGIVSILYCLILAGQHYFMYRTPAEKLGRIEEGESGGSEEGPLLSGQQPGGLRRDGQLSAQVVL</sequence>
<reference evidence="9 10" key="1">
    <citation type="journal article" date="2012" name="Genome Biol.">
        <title>The genome of the polar eukaryotic microalga coccomyxa subellipsoidea reveals traits of cold adaptation.</title>
        <authorList>
            <person name="Blanc G."/>
            <person name="Agarkova I."/>
            <person name="Grimwood J."/>
            <person name="Kuo A."/>
            <person name="Brueggeman A."/>
            <person name="Dunigan D."/>
            <person name="Gurnon J."/>
            <person name="Ladunga I."/>
            <person name="Lindquist E."/>
            <person name="Lucas S."/>
            <person name="Pangilinan J."/>
            <person name="Proschold T."/>
            <person name="Salamov A."/>
            <person name="Schmutz J."/>
            <person name="Weeks D."/>
            <person name="Yamada T."/>
            <person name="Claverie J.M."/>
            <person name="Grigoriev I."/>
            <person name="Van Etten J."/>
            <person name="Lomsadze A."/>
            <person name="Borodovsky M."/>
        </authorList>
    </citation>
    <scope>NUCLEOTIDE SEQUENCE [LARGE SCALE GENOMIC DNA]</scope>
    <source>
        <strain evidence="9 10">C-169</strain>
    </source>
</reference>
<comment type="caution">
    <text evidence="9">The sequence shown here is derived from an EMBL/GenBank/DDBJ whole genome shotgun (WGS) entry which is preliminary data.</text>
</comment>
<evidence type="ECO:0000256" key="5">
    <source>
        <dbReference type="ARBA" id="ARBA00022989"/>
    </source>
</evidence>
<dbReference type="RefSeq" id="XP_005647474.1">
    <property type="nucleotide sequence ID" value="XM_005647417.1"/>
</dbReference>
<dbReference type="InterPro" id="IPR006603">
    <property type="entry name" value="PQ-loop_rpt"/>
</dbReference>
<name>I0YX11_COCSC</name>
<feature type="region of interest" description="Disordered" evidence="7">
    <location>
        <begin position="319"/>
        <end position="352"/>
    </location>
</feature>
<keyword evidence="4" id="KW-0677">Repeat</keyword>
<dbReference type="AlphaFoldDB" id="I0YX11"/>
<dbReference type="PANTHER" id="PTHR13131">
    <property type="entry name" value="CYSTINOSIN"/>
    <property type="match status" value="1"/>
</dbReference>
<evidence type="ECO:0000256" key="2">
    <source>
        <dbReference type="ARBA" id="ARBA00022448"/>
    </source>
</evidence>
<organism evidence="9 10">
    <name type="scientific">Coccomyxa subellipsoidea (strain C-169)</name>
    <name type="common">Green microalga</name>
    <dbReference type="NCBI Taxonomy" id="574566"/>
    <lineage>
        <taxon>Eukaryota</taxon>
        <taxon>Viridiplantae</taxon>
        <taxon>Chlorophyta</taxon>
        <taxon>core chlorophytes</taxon>
        <taxon>Trebouxiophyceae</taxon>
        <taxon>Trebouxiophyceae incertae sedis</taxon>
        <taxon>Coccomyxaceae</taxon>
        <taxon>Coccomyxa</taxon>
        <taxon>Coccomyxa subellipsoidea</taxon>
    </lineage>
</organism>
<dbReference type="GO" id="GO:0005774">
    <property type="term" value="C:vacuolar membrane"/>
    <property type="evidence" value="ECO:0007669"/>
    <property type="project" value="TreeGrafter"/>
</dbReference>
<dbReference type="GeneID" id="17040545"/>
<dbReference type="GO" id="GO:0015184">
    <property type="term" value="F:L-cystine transmembrane transporter activity"/>
    <property type="evidence" value="ECO:0007669"/>
    <property type="project" value="TreeGrafter"/>
</dbReference>
<dbReference type="OrthoDB" id="75720at2759"/>
<evidence type="ECO:0000256" key="7">
    <source>
        <dbReference type="SAM" id="MobiDB-lite"/>
    </source>
</evidence>
<dbReference type="GO" id="GO:0012505">
    <property type="term" value="C:endomembrane system"/>
    <property type="evidence" value="ECO:0007669"/>
    <property type="project" value="UniProtKB-SubCell"/>
</dbReference>
<evidence type="ECO:0008006" key="11">
    <source>
        <dbReference type="Google" id="ProtNLM"/>
    </source>
</evidence>
<feature type="compositionally biased region" description="Low complexity" evidence="7">
    <location>
        <begin position="328"/>
        <end position="339"/>
    </location>
</feature>
<proteinExistence type="predicted"/>
<dbReference type="InterPro" id="IPR005282">
    <property type="entry name" value="LC_transporter"/>
</dbReference>
<protein>
    <recommendedName>
        <fullName evidence="11">PQ-loop-domain-containing protein</fullName>
    </recommendedName>
</protein>
<dbReference type="EMBL" id="AGSI01000009">
    <property type="protein sequence ID" value="EIE22930.1"/>
    <property type="molecule type" value="Genomic_DNA"/>
</dbReference>
<evidence type="ECO:0000256" key="6">
    <source>
        <dbReference type="ARBA" id="ARBA00023136"/>
    </source>
</evidence>
<feature type="compositionally biased region" description="Polar residues" evidence="7">
    <location>
        <begin position="1"/>
        <end position="16"/>
    </location>
</feature>
<keyword evidence="5 8" id="KW-1133">Transmembrane helix</keyword>
<dbReference type="STRING" id="574566.I0YX11"/>
<feature type="transmembrane region" description="Helical" evidence="8">
    <location>
        <begin position="155"/>
        <end position="173"/>
    </location>
</feature>
<comment type="subcellular location">
    <subcellularLocation>
        <location evidence="1">Endomembrane system</location>
        <topology evidence="1">Multi-pass membrane protein</topology>
    </subcellularLocation>
</comment>
<feature type="transmembrane region" description="Helical" evidence="8">
    <location>
        <begin position="287"/>
        <end position="306"/>
    </location>
</feature>
<dbReference type="Gene3D" id="1.20.1280.290">
    <property type="match status" value="1"/>
</dbReference>
<keyword evidence="10" id="KW-1185">Reference proteome</keyword>
<feature type="transmembrane region" description="Helical" evidence="8">
    <location>
        <begin position="213"/>
        <end position="233"/>
    </location>
</feature>
<evidence type="ECO:0000256" key="1">
    <source>
        <dbReference type="ARBA" id="ARBA00004127"/>
    </source>
</evidence>
<feature type="transmembrane region" description="Helical" evidence="8">
    <location>
        <begin position="42"/>
        <end position="62"/>
    </location>
</feature>
<accession>I0YX11</accession>
<dbReference type="Pfam" id="PF04193">
    <property type="entry name" value="PQ-loop"/>
    <property type="match status" value="2"/>
</dbReference>
<keyword evidence="6 8" id="KW-0472">Membrane</keyword>
<feature type="compositionally biased region" description="Basic and acidic residues" evidence="7">
    <location>
        <begin position="17"/>
        <end position="26"/>
    </location>
</feature>